<comment type="caution">
    <text evidence="4">The sequence shown here is derived from an EMBL/GenBank/DDBJ whole genome shotgun (WGS) entry which is preliminary data.</text>
</comment>
<dbReference type="GO" id="GO:0004252">
    <property type="term" value="F:serine-type endopeptidase activity"/>
    <property type="evidence" value="ECO:0007669"/>
    <property type="project" value="UniProtKB-UniRule"/>
</dbReference>
<dbReference type="Gene3D" id="3.40.50.300">
    <property type="entry name" value="P-loop containing nucleotide triphosphate hydrolases"/>
    <property type="match status" value="1"/>
</dbReference>
<dbReference type="InterPro" id="IPR027065">
    <property type="entry name" value="Lon_Prtase"/>
</dbReference>
<dbReference type="GO" id="GO:0030163">
    <property type="term" value="P:protein catabolic process"/>
    <property type="evidence" value="ECO:0007669"/>
    <property type="project" value="InterPro"/>
</dbReference>
<dbReference type="STRING" id="990268.JCM19235_536"/>
<feature type="domain" description="Lon proteolytic" evidence="3">
    <location>
        <begin position="309"/>
        <end position="506"/>
    </location>
</feature>
<evidence type="ECO:0000313" key="4">
    <source>
        <dbReference type="EMBL" id="GAL21261.1"/>
    </source>
</evidence>
<reference evidence="4 5" key="1">
    <citation type="submission" date="2014-09" db="EMBL/GenBank/DDBJ databases">
        <title>Vibrio maritimus JCM 19235. (C45) whole genome shotgun sequence.</title>
        <authorList>
            <person name="Sawabe T."/>
            <person name="Meirelles P."/>
            <person name="Nakanishi M."/>
            <person name="Sayaka M."/>
            <person name="Hattori M."/>
            <person name="Ohkuma M."/>
        </authorList>
    </citation>
    <scope>NUCLEOTIDE SEQUENCE [LARGE SCALE GENOMIC DNA]</scope>
    <source>
        <strain evidence="5">JCM19235</strain>
    </source>
</reference>
<comment type="similarity">
    <text evidence="2">Belongs to the peptidase S16 family.</text>
</comment>
<dbReference type="GO" id="GO:0006508">
    <property type="term" value="P:proteolysis"/>
    <property type="evidence" value="ECO:0007669"/>
    <property type="project" value="UniProtKB-KW"/>
</dbReference>
<dbReference type="GO" id="GO:0004176">
    <property type="term" value="F:ATP-dependent peptidase activity"/>
    <property type="evidence" value="ECO:0007669"/>
    <property type="project" value="UniProtKB-UniRule"/>
</dbReference>
<dbReference type="InterPro" id="IPR020568">
    <property type="entry name" value="Ribosomal_Su5_D2-typ_SF"/>
</dbReference>
<evidence type="ECO:0000256" key="2">
    <source>
        <dbReference type="PROSITE-ProRule" id="PRU01122"/>
    </source>
</evidence>
<dbReference type="OrthoDB" id="9758568at2"/>
<name>A0A090S122_9VIBR</name>
<feature type="active site" evidence="2">
    <location>
        <position position="444"/>
    </location>
</feature>
<evidence type="ECO:0000313" key="5">
    <source>
        <dbReference type="Proteomes" id="UP000029228"/>
    </source>
</evidence>
<dbReference type="GO" id="GO:0005524">
    <property type="term" value="F:ATP binding"/>
    <property type="evidence" value="ECO:0007669"/>
    <property type="project" value="InterPro"/>
</dbReference>
<organism evidence="4 5">
    <name type="scientific">Vibrio maritimus</name>
    <dbReference type="NCBI Taxonomy" id="990268"/>
    <lineage>
        <taxon>Bacteria</taxon>
        <taxon>Pseudomonadati</taxon>
        <taxon>Pseudomonadota</taxon>
        <taxon>Gammaproteobacteria</taxon>
        <taxon>Vibrionales</taxon>
        <taxon>Vibrionaceae</taxon>
        <taxon>Vibrio</taxon>
    </lineage>
</organism>
<sequence>MNQVSWQEVCPLYNDFSDLLNTASTLPSIEPIELQPRLKAALTYFVSDNCPSKVLVIKDGDSLAYRQLVSASIKNLGQSTIIGVDANPDLLFDRYKNVQGENQISRGLVSQANKGVLVCSAQSALANLGVWTNLKSLLQGAELECLAVDSENVSVQPPTFSSDFKLVIIGDREQLSDLDLIDSDYRSGFMQYTEVESDLKVTETSAEQYLSFVNYVVRSCLGEKQLDRSAYLKLLQAGARETEDKQYWPLSLDWHKALLCEASSYSHTSVISCEHIESAINAKRNRESYLPERAIDDILEGQVVIETQGKQVGQVNGLTVIDIPGHPISYGEPARISCVVHFGDGDISDVERKVDLGGNIHAKGMMIMQAFVSSELDLDAPLPYSASIVFEQSYCEVDGDSASLAELCSLVSALSGYPIDQEIAVTGAVDQFGRVQAVGGLNEKVEGFYNVCKHQGLTGKQGVILPKTNVQHLALNKELVESIKNGEFHIWSATHVDEVIPLLLGKPFNSESEESVIGKIAERIENFEKHEMPESIVTRIKNWFV</sequence>
<dbReference type="AlphaFoldDB" id="A0A090S122"/>
<dbReference type="InterPro" id="IPR041699">
    <property type="entry name" value="AAA_32"/>
</dbReference>
<keyword evidence="1 2" id="KW-0645">Protease</keyword>
<gene>
    <name evidence="4" type="ORF">JCM19235_536</name>
</gene>
<dbReference type="InterPro" id="IPR014721">
    <property type="entry name" value="Ribsml_uS5_D2-typ_fold_subgr"/>
</dbReference>
<dbReference type="PANTHER" id="PTHR10046">
    <property type="entry name" value="ATP DEPENDENT LON PROTEASE FAMILY MEMBER"/>
    <property type="match status" value="1"/>
</dbReference>
<accession>A0A090S122</accession>
<evidence type="ECO:0000259" key="3">
    <source>
        <dbReference type="PROSITE" id="PS51786"/>
    </source>
</evidence>
<dbReference type="Pfam" id="PF05362">
    <property type="entry name" value="Lon_C"/>
    <property type="match status" value="1"/>
</dbReference>
<dbReference type="Pfam" id="PF20436">
    <property type="entry name" value="LonB_AAA-LID"/>
    <property type="match status" value="1"/>
</dbReference>
<dbReference type="InterPro" id="IPR008269">
    <property type="entry name" value="Lon_proteolytic"/>
</dbReference>
<keyword evidence="2" id="KW-0720">Serine protease</keyword>
<keyword evidence="5" id="KW-1185">Reference proteome</keyword>
<dbReference type="EC" id="3.4.21.53" evidence="2"/>
<dbReference type="Proteomes" id="UP000029228">
    <property type="component" value="Unassembled WGS sequence"/>
</dbReference>
<dbReference type="SUPFAM" id="SSF54211">
    <property type="entry name" value="Ribosomal protein S5 domain 2-like"/>
    <property type="match status" value="1"/>
</dbReference>
<feature type="active site" evidence="2">
    <location>
        <position position="401"/>
    </location>
</feature>
<proteinExistence type="inferred from homology"/>
<dbReference type="InterPro" id="IPR046843">
    <property type="entry name" value="LonB_AAA-LID"/>
</dbReference>
<keyword evidence="2 4" id="KW-0378">Hydrolase</keyword>
<dbReference type="InterPro" id="IPR027417">
    <property type="entry name" value="P-loop_NTPase"/>
</dbReference>
<dbReference type="Pfam" id="PF13654">
    <property type="entry name" value="AAA_32"/>
    <property type="match status" value="1"/>
</dbReference>
<dbReference type="PROSITE" id="PS51786">
    <property type="entry name" value="LON_PROTEOLYTIC"/>
    <property type="match status" value="1"/>
</dbReference>
<dbReference type="Gene3D" id="3.30.230.10">
    <property type="match status" value="1"/>
</dbReference>
<protein>
    <recommendedName>
        <fullName evidence="2">endopeptidase La</fullName>
        <ecNumber evidence="2">3.4.21.53</ecNumber>
    </recommendedName>
</protein>
<dbReference type="EMBL" id="BBMR01000007">
    <property type="protein sequence ID" value="GAL21261.1"/>
    <property type="molecule type" value="Genomic_DNA"/>
</dbReference>
<dbReference type="PRINTS" id="PR00830">
    <property type="entry name" value="ENDOLAPTASE"/>
</dbReference>
<comment type="catalytic activity">
    <reaction evidence="2">
        <text>Hydrolysis of proteins in presence of ATP.</text>
        <dbReference type="EC" id="3.4.21.53"/>
    </reaction>
</comment>
<evidence type="ECO:0000256" key="1">
    <source>
        <dbReference type="ARBA" id="ARBA00022670"/>
    </source>
</evidence>